<accession>A0AAD9JJX8</accession>
<evidence type="ECO:0000313" key="2">
    <source>
        <dbReference type="EMBL" id="KAK2154086.1"/>
    </source>
</evidence>
<dbReference type="Gene3D" id="3.40.50.1820">
    <property type="entry name" value="alpha/beta hydrolase"/>
    <property type="match status" value="1"/>
</dbReference>
<dbReference type="InterPro" id="IPR051049">
    <property type="entry name" value="Dienelactone_hydrolase-like"/>
</dbReference>
<dbReference type="SUPFAM" id="SSF53474">
    <property type="entry name" value="alpha/beta-Hydrolases"/>
    <property type="match status" value="1"/>
</dbReference>
<name>A0AAD9JJX8_9ANNE</name>
<evidence type="ECO:0000313" key="3">
    <source>
        <dbReference type="Proteomes" id="UP001208570"/>
    </source>
</evidence>
<proteinExistence type="predicted"/>
<dbReference type="InterPro" id="IPR029058">
    <property type="entry name" value="AB_hydrolase_fold"/>
</dbReference>
<feature type="non-terminal residue" evidence="2">
    <location>
        <position position="1"/>
    </location>
</feature>
<evidence type="ECO:0000259" key="1">
    <source>
        <dbReference type="Pfam" id="PF01738"/>
    </source>
</evidence>
<dbReference type="Proteomes" id="UP001208570">
    <property type="component" value="Unassembled WGS sequence"/>
</dbReference>
<dbReference type="InterPro" id="IPR002925">
    <property type="entry name" value="Dienelactn_hydro"/>
</dbReference>
<dbReference type="PANTHER" id="PTHR46623:SF6">
    <property type="entry name" value="ALPHA_BETA-HYDROLASES SUPERFAMILY PROTEIN"/>
    <property type="match status" value="1"/>
</dbReference>
<feature type="domain" description="Dienelactone hydrolase" evidence="1">
    <location>
        <begin position="35"/>
        <end position="229"/>
    </location>
</feature>
<keyword evidence="3" id="KW-1185">Reference proteome</keyword>
<dbReference type="EMBL" id="JAODUP010000277">
    <property type="protein sequence ID" value="KAK2154086.1"/>
    <property type="molecule type" value="Genomic_DNA"/>
</dbReference>
<dbReference type="GO" id="GO:0016787">
    <property type="term" value="F:hydrolase activity"/>
    <property type="evidence" value="ECO:0007669"/>
    <property type="project" value="InterPro"/>
</dbReference>
<dbReference type="AlphaFoldDB" id="A0AAD9JJX8"/>
<reference evidence="2" key="1">
    <citation type="journal article" date="2023" name="Mol. Biol. Evol.">
        <title>Third-Generation Sequencing Reveals the Adaptive Role of the Epigenome in Three Deep-Sea Polychaetes.</title>
        <authorList>
            <person name="Perez M."/>
            <person name="Aroh O."/>
            <person name="Sun Y."/>
            <person name="Lan Y."/>
            <person name="Juniper S.K."/>
            <person name="Young C.R."/>
            <person name="Angers B."/>
            <person name="Qian P.Y."/>
        </authorList>
    </citation>
    <scope>NUCLEOTIDE SEQUENCE</scope>
    <source>
        <strain evidence="2">P08H-3</strain>
    </source>
</reference>
<comment type="caution">
    <text evidence="2">The sequence shown here is derived from an EMBL/GenBank/DDBJ whole genome shotgun (WGS) entry which is preliminary data.</text>
</comment>
<gene>
    <name evidence="2" type="ORF">LSH36_277g02006</name>
</gene>
<dbReference type="PANTHER" id="PTHR46623">
    <property type="entry name" value="CARBOXYMETHYLENEBUTENOLIDASE-RELATED"/>
    <property type="match status" value="1"/>
</dbReference>
<sequence length="234" mass="25378">KTEMAEQGTYVTFPSANKAGPGCGMLFGDPKICPLGLIVIHEWWGMNDQIKTEGAMMAKDGNFTVLVPDYYRGKVADDREEAGHLMAGLDWSGALLDTSAAAEFLKQKGCSEVGVTGFCLGGALSFAAAVKCPQIKASVPFYGIPSPEVADLSKIQIPIQAHFAEKDEFVGFSAPVDYEPLREKLVAAGVKLEFYTYNVSHAFTNHAGPNYDAEATKLSFSRVYAFMKKNLKNE</sequence>
<dbReference type="Pfam" id="PF01738">
    <property type="entry name" value="DLH"/>
    <property type="match status" value="1"/>
</dbReference>
<organism evidence="2 3">
    <name type="scientific">Paralvinella palmiformis</name>
    <dbReference type="NCBI Taxonomy" id="53620"/>
    <lineage>
        <taxon>Eukaryota</taxon>
        <taxon>Metazoa</taxon>
        <taxon>Spiralia</taxon>
        <taxon>Lophotrochozoa</taxon>
        <taxon>Annelida</taxon>
        <taxon>Polychaeta</taxon>
        <taxon>Sedentaria</taxon>
        <taxon>Canalipalpata</taxon>
        <taxon>Terebellida</taxon>
        <taxon>Terebelliformia</taxon>
        <taxon>Alvinellidae</taxon>
        <taxon>Paralvinella</taxon>
    </lineage>
</organism>
<protein>
    <recommendedName>
        <fullName evidence="1">Dienelactone hydrolase domain-containing protein</fullName>
    </recommendedName>
</protein>